<keyword evidence="3" id="KW-1185">Reference proteome</keyword>
<evidence type="ECO:0000256" key="1">
    <source>
        <dbReference type="SAM" id="MobiDB-lite"/>
    </source>
</evidence>
<name>A0A9W6Y3S1_9STRA</name>
<feature type="region of interest" description="Disordered" evidence="1">
    <location>
        <begin position="44"/>
        <end position="154"/>
    </location>
</feature>
<reference evidence="2" key="1">
    <citation type="submission" date="2023-04" db="EMBL/GenBank/DDBJ databases">
        <title>Phytophthora fragariaefolia NBRC 109709.</title>
        <authorList>
            <person name="Ichikawa N."/>
            <person name="Sato H."/>
            <person name="Tonouchi N."/>
        </authorList>
    </citation>
    <scope>NUCLEOTIDE SEQUENCE</scope>
    <source>
        <strain evidence="2">NBRC 109709</strain>
    </source>
</reference>
<comment type="caution">
    <text evidence="2">The sequence shown here is derived from an EMBL/GenBank/DDBJ whole genome shotgun (WGS) entry which is preliminary data.</text>
</comment>
<accession>A0A9W6Y3S1</accession>
<evidence type="ECO:0000313" key="3">
    <source>
        <dbReference type="Proteomes" id="UP001165121"/>
    </source>
</evidence>
<organism evidence="2 3">
    <name type="scientific">Phytophthora fragariaefolia</name>
    <dbReference type="NCBI Taxonomy" id="1490495"/>
    <lineage>
        <taxon>Eukaryota</taxon>
        <taxon>Sar</taxon>
        <taxon>Stramenopiles</taxon>
        <taxon>Oomycota</taxon>
        <taxon>Peronosporomycetes</taxon>
        <taxon>Peronosporales</taxon>
        <taxon>Peronosporaceae</taxon>
        <taxon>Phytophthora</taxon>
    </lineage>
</organism>
<dbReference type="EMBL" id="BSXT01002848">
    <property type="protein sequence ID" value="GMF51251.1"/>
    <property type="molecule type" value="Genomic_DNA"/>
</dbReference>
<sequence length="178" mass="20011">MFPEPVGVVKGHGTVAWQGSSSQSIAQDRCKTQSRIFIATPVDFSPQSKDFRVPASRAAPIAQPPVPRSSVYSPIRPVPNRRDTLNDAVQARPDNAQLKTKTRAGPDNATQDRVGPDNATKTPRTRHPDNRVRPRIRQKSRRIQNKTVPVRKTTYSRFKQVRDPILRYVTHVPGKYPT</sequence>
<proteinExistence type="predicted"/>
<gene>
    <name evidence="2" type="ORF">Pfra01_002066800</name>
</gene>
<dbReference type="Proteomes" id="UP001165121">
    <property type="component" value="Unassembled WGS sequence"/>
</dbReference>
<dbReference type="AlphaFoldDB" id="A0A9W6Y3S1"/>
<feature type="compositionally biased region" description="Basic residues" evidence="1">
    <location>
        <begin position="133"/>
        <end position="144"/>
    </location>
</feature>
<evidence type="ECO:0000313" key="2">
    <source>
        <dbReference type="EMBL" id="GMF51251.1"/>
    </source>
</evidence>
<protein>
    <submittedName>
        <fullName evidence="2">Unnamed protein product</fullName>
    </submittedName>
</protein>